<protein>
    <recommendedName>
        <fullName evidence="2">DUF3795 domain-containing protein</fullName>
    </recommendedName>
</protein>
<evidence type="ECO:0000313" key="1">
    <source>
        <dbReference type="EMBL" id="GAG77203.1"/>
    </source>
</evidence>
<accession>X1AYN1</accession>
<feature type="non-terminal residue" evidence="1">
    <location>
        <position position="1"/>
    </location>
</feature>
<organism evidence="1">
    <name type="scientific">marine sediment metagenome</name>
    <dbReference type="NCBI Taxonomy" id="412755"/>
    <lineage>
        <taxon>unclassified sequences</taxon>
        <taxon>metagenomes</taxon>
        <taxon>ecological metagenomes</taxon>
    </lineage>
</organism>
<name>X1AYN1_9ZZZZ</name>
<gene>
    <name evidence="1" type="ORF">S01H4_35243</name>
</gene>
<sequence length="50" mass="5964">LECCVDKKRLDFCNECNDFPCDRLSKWAKGNKRYGEALNRLIKIKKDEKQ</sequence>
<comment type="caution">
    <text evidence="1">The sequence shown here is derived from an EMBL/GenBank/DDBJ whole genome shotgun (WGS) entry which is preliminary data.</text>
</comment>
<proteinExistence type="predicted"/>
<dbReference type="EMBL" id="BART01018715">
    <property type="protein sequence ID" value="GAG77203.1"/>
    <property type="molecule type" value="Genomic_DNA"/>
</dbReference>
<reference evidence="1" key="1">
    <citation type="journal article" date="2014" name="Front. Microbiol.">
        <title>High frequency of phylogenetically diverse reductive dehalogenase-homologous genes in deep subseafloor sedimentary metagenomes.</title>
        <authorList>
            <person name="Kawai M."/>
            <person name="Futagami T."/>
            <person name="Toyoda A."/>
            <person name="Takaki Y."/>
            <person name="Nishi S."/>
            <person name="Hori S."/>
            <person name="Arai W."/>
            <person name="Tsubouchi T."/>
            <person name="Morono Y."/>
            <person name="Uchiyama I."/>
            <person name="Ito T."/>
            <person name="Fujiyama A."/>
            <person name="Inagaki F."/>
            <person name="Takami H."/>
        </authorList>
    </citation>
    <scope>NUCLEOTIDE SEQUENCE</scope>
    <source>
        <strain evidence="1">Expedition CK06-06</strain>
    </source>
</reference>
<evidence type="ECO:0008006" key="2">
    <source>
        <dbReference type="Google" id="ProtNLM"/>
    </source>
</evidence>
<dbReference type="AlphaFoldDB" id="X1AYN1"/>